<dbReference type="SUPFAM" id="SSF51126">
    <property type="entry name" value="Pectin lyase-like"/>
    <property type="match status" value="2"/>
</dbReference>
<dbReference type="OrthoDB" id="9795222at2"/>
<accession>A0A1C0ZVU9</accession>
<dbReference type="Pfam" id="PF06452">
    <property type="entry name" value="CBM9_1"/>
    <property type="match status" value="1"/>
</dbReference>
<evidence type="ECO:0000313" key="4">
    <source>
        <dbReference type="Proteomes" id="UP000093309"/>
    </source>
</evidence>
<dbReference type="InterPro" id="IPR011050">
    <property type="entry name" value="Pectin_lyase_fold/virulence"/>
</dbReference>
<dbReference type="InterPro" id="IPR001119">
    <property type="entry name" value="SLH_dom"/>
</dbReference>
<dbReference type="GO" id="GO:0004553">
    <property type="term" value="F:hydrolase activity, hydrolyzing O-glycosyl compounds"/>
    <property type="evidence" value="ECO:0007669"/>
    <property type="project" value="InterPro"/>
</dbReference>
<dbReference type="Gene3D" id="2.160.20.10">
    <property type="entry name" value="Single-stranded right-handed beta-helix, Pectin lyase-like"/>
    <property type="match status" value="2"/>
</dbReference>
<sequence>MHIIRFGTFRHLLTRVLVALLLFSALPAGALVAKANTDNVNVVLGPEPVNNGIIPRAGDSAEGLQTGTVAGNTYWQTGKAANGSETYYFYMDVDDSYLHNNTDNNVQMTVQYYDEGNGHIVLQYDAATASFNDAPLFTYTDTKTWKTQTFQLSDAFMGNRTNGADFRIGVEGAGASGATNAPLKLASITVTKTPKVHAADDVAITLGATPVERGITARAGDNESGLLTGELDGKGYWRTNSAAPGDRTLYLYMNVQDAYLYDNSDQDVYVTVEYYDSDNGDLVLQYDALSDSFKSAPLFSYQNTKQWKTRTFKLTDAKFANRANGGDFRIGVSGGGAKADNADLYVASVSVLKVPKPISAPSQAKVINTAYATPDVVIADFNVADFGAVGDGIKDDTRAIQDALDAAGSHGGGVVFAPVGHYKLTGTLLVPTGVTLRGDWESPDSVNGKVNGTVLDAYAGRGDENGTSLIQLQQSSGITHLSIWYPEQSLEQLTAYPWTIEQLTGDNATVSSVTLVNSYNGVKIGPVWNELHYVHDLFGTVLKTGVFLDFTTDIGRIEHVRLSPSYWAQSGLPGAPAQPALFGYMTTHTEGIVMGRSDWEYMSDIGISGFKTGMRITTRTGSLETANAQLYKINITDCNVALKIEGVNDYGLLVTDSTFKANVGADAKAVYATQGFHSIVQFNKVTLASEAASAVVSEGSGVLSFENSSFENWGNQAGGFALAVDSGSIILGQVIFQKPDHHVLMKENVQALNAVNSGYQGELKVENQSALAELNVRKDESYVLETLPEVASLDRAVLPKPATAQLFDVTAAPYAADASGRTDVSAVIQQALTDAGEAGGGTVYLPAGIYRADSRLTVPSGVELRGSWDVPHHTIGGGTVLFTNYGLNQSNGDAFITLEASAGIKGLSVYYDQQNYIDVKPYAWTVQGKGHDVYAINTTLINPYQGIDFGSYDTSGHYIDYVAGSPLKEGIYVGGGSSSGWVRNVQFNPHYYGRNNYPNHPEGNNGDVVWNYQKEHLDAFRIGHATGETIFNTFVYGSQYGIHFVGQNGSGAEAIIIGHGTDGSKKGAFIEQAGPMGLSMMNTELVSLSTSDKVYVTVGPEFTSKLSMFNSSMWGDTTRSFDIDAGDVHIQQSNLTVSGERGVQAMGGNIHLYNSYFQQPHTMHVYTGPEINHMDISNNLFKGGMQMQNNAGSKVTGTNLVPVSLELSRGAFDATHPEQTKTVLTLTNRTSTEPIRGQIELLQPASYGSTVKPIHFGNIALGASLNVEIPYYVGDSLKYKVTLDTGFVYTASLKLGQSFAGRIDADPAVPSMELSGFDQYFSVGGMWKGIDDLSAKSDVQWDDHNVYVTVIASDDHHVQSWSGVDIWQGDSLQLGFDLSRKDGAASKSVSELGFALNNQGQVTKWRWRSPDGKANGALTGVQADITRDEVTKRTTYQIAIPFSELLGTDSTFDPANPIGFTWLLNENDGAGRAGFMEYNQGIGTSKDATLYGDLRLLQGNYTDLLGASAERAVQLALETKDFAQLDGAWNFVTLLPKGSVKEDLLARLAYQPQPSSGAASLPTVTEPVLKVEDDGSVSITGQPSLDSASQTASLSLTQTVLDRALAQAQAGQDGFRRLAIRLSEVEQTKGYAIELPASLFKNNDPKLSITFITPQGSMTVTGAMFDGGQSTSLGERIRLVIRDADRSGWSAALQEGVGARPAVDITVKSDGSPLRWRNSQSPVTVSLPYTPTDAEKLDNERLSIQYVDDQGHTTIISNGKYKVATGEMVFQTNHFSQYAVAYTPIAFADLVNVPWAGHAVEVLAAKGIVQGTSEDEYTPNAPIKRGDFLMMLVHTMGLTGSYSANFRDVQPGSYYEEAIGLSRSLGIAEGSGDNLFNPEQSISRQDAAVFIDRALRLLDTSYGSSSKESLQAFQDVADVAPYAKFSLTAMIEAGLLEGDGSRLHPLDRLTRAESAVIAYRVYQRQP</sequence>
<dbReference type="Gene3D" id="2.60.40.1190">
    <property type="match status" value="1"/>
</dbReference>
<reference evidence="4" key="1">
    <citation type="submission" date="2016-05" db="EMBL/GenBank/DDBJ databases">
        <title>Paenibacillus oryzae. sp. nov., isolated from the rice root.</title>
        <authorList>
            <person name="Zhang J."/>
            <person name="Zhang X."/>
        </authorList>
    </citation>
    <scope>NUCLEOTIDE SEQUENCE [LARGE SCALE GENOMIC DNA]</scope>
    <source>
        <strain evidence="4">KCTC13222</strain>
    </source>
</reference>
<feature type="chain" id="PRO_5039496212" evidence="1">
    <location>
        <begin position="31"/>
        <end position="1966"/>
    </location>
</feature>
<gene>
    <name evidence="3" type="ORF">A8709_30735</name>
</gene>
<dbReference type="STRING" id="512399.A8709_30735"/>
<protein>
    <submittedName>
        <fullName evidence="3">S-layer protein</fullName>
    </submittedName>
</protein>
<proteinExistence type="predicted"/>
<feature type="domain" description="SLH" evidence="2">
    <location>
        <begin position="1910"/>
        <end position="1966"/>
    </location>
</feature>
<dbReference type="Proteomes" id="UP000093309">
    <property type="component" value="Unassembled WGS sequence"/>
</dbReference>
<dbReference type="EMBL" id="LYPC01000027">
    <property type="protein sequence ID" value="OCT12219.1"/>
    <property type="molecule type" value="Genomic_DNA"/>
</dbReference>
<evidence type="ECO:0000313" key="3">
    <source>
        <dbReference type="EMBL" id="OCT12219.1"/>
    </source>
</evidence>
<dbReference type="RefSeq" id="WP_065856306.1">
    <property type="nucleotide sequence ID" value="NZ_LYPC01000027.1"/>
</dbReference>
<feature type="domain" description="SLH" evidence="2">
    <location>
        <begin position="1842"/>
        <end position="1905"/>
    </location>
</feature>
<dbReference type="Pfam" id="PF12708">
    <property type="entry name" value="Pect-lyase_RHGA_epim"/>
    <property type="match status" value="2"/>
</dbReference>
<dbReference type="InterPro" id="IPR012334">
    <property type="entry name" value="Pectin_lyas_fold"/>
</dbReference>
<dbReference type="PROSITE" id="PS51272">
    <property type="entry name" value="SLH"/>
    <property type="match status" value="3"/>
</dbReference>
<dbReference type="SUPFAM" id="SSF49344">
    <property type="entry name" value="CBD9-like"/>
    <property type="match status" value="1"/>
</dbReference>
<feature type="signal peptide" evidence="1">
    <location>
        <begin position="1"/>
        <end position="30"/>
    </location>
</feature>
<dbReference type="CDD" id="cd09621">
    <property type="entry name" value="CBM9_like_5"/>
    <property type="match status" value="1"/>
</dbReference>
<evidence type="ECO:0000256" key="1">
    <source>
        <dbReference type="SAM" id="SignalP"/>
    </source>
</evidence>
<dbReference type="GO" id="GO:0030246">
    <property type="term" value="F:carbohydrate binding"/>
    <property type="evidence" value="ECO:0007669"/>
    <property type="project" value="InterPro"/>
</dbReference>
<organism evidence="3 4">
    <name type="scientific">Paenibacillus pectinilyticus</name>
    <dbReference type="NCBI Taxonomy" id="512399"/>
    <lineage>
        <taxon>Bacteria</taxon>
        <taxon>Bacillati</taxon>
        <taxon>Bacillota</taxon>
        <taxon>Bacilli</taxon>
        <taxon>Bacillales</taxon>
        <taxon>Paenibacillaceae</taxon>
        <taxon>Paenibacillus</taxon>
    </lineage>
</organism>
<comment type="caution">
    <text evidence="3">The sequence shown here is derived from an EMBL/GenBank/DDBJ whole genome shotgun (WGS) entry which is preliminary data.</text>
</comment>
<feature type="domain" description="SLH" evidence="2">
    <location>
        <begin position="1783"/>
        <end position="1841"/>
    </location>
</feature>
<name>A0A1C0ZVU9_9BACL</name>
<evidence type="ECO:0000259" key="2">
    <source>
        <dbReference type="PROSITE" id="PS51272"/>
    </source>
</evidence>
<dbReference type="Pfam" id="PF00395">
    <property type="entry name" value="SLH"/>
    <property type="match status" value="2"/>
</dbReference>
<dbReference type="InterPro" id="IPR024535">
    <property type="entry name" value="RHGA/B-epi-like_pectate_lyase"/>
</dbReference>
<keyword evidence="4" id="KW-1185">Reference proteome</keyword>
<keyword evidence="1" id="KW-0732">Signal</keyword>
<dbReference type="GO" id="GO:0016052">
    <property type="term" value="P:carbohydrate catabolic process"/>
    <property type="evidence" value="ECO:0007669"/>
    <property type="project" value="InterPro"/>
</dbReference>
<dbReference type="InterPro" id="IPR010502">
    <property type="entry name" value="Carb-bd_dom_fam9"/>
</dbReference>